<dbReference type="PANTHER" id="PTHR24216">
    <property type="entry name" value="PAXILLIN-RELATED"/>
    <property type="match status" value="1"/>
</dbReference>
<feature type="domain" description="Zinc-ribbon" evidence="3">
    <location>
        <begin position="2"/>
        <end position="23"/>
    </location>
</feature>
<reference evidence="4 5" key="1">
    <citation type="submission" date="2019-01" db="EMBL/GenBank/DDBJ databases">
        <title>Complete genome sequence of Bifidobacterium gallinarum CACC 514.</title>
        <authorList>
            <person name="Jung M."/>
        </authorList>
    </citation>
    <scope>NUCLEOTIDE SEQUENCE [LARGE SCALE GENOMIC DNA]</scope>
    <source>
        <strain evidence="4 5">CACC 514</strain>
    </source>
</reference>
<feature type="region of interest" description="Disordered" evidence="1">
    <location>
        <begin position="93"/>
        <end position="152"/>
    </location>
</feature>
<dbReference type="AlphaFoldDB" id="A0A4P6DQQ8"/>
<feature type="transmembrane region" description="Helical" evidence="2">
    <location>
        <begin position="303"/>
        <end position="327"/>
    </location>
</feature>
<feature type="compositionally biased region" description="Low complexity" evidence="1">
    <location>
        <begin position="736"/>
        <end position="765"/>
    </location>
</feature>
<dbReference type="PANTHER" id="PTHR24216:SF65">
    <property type="entry name" value="PAXILLIN-LIKE PROTEIN 1"/>
    <property type="match status" value="1"/>
</dbReference>
<feature type="compositionally biased region" description="Low complexity" evidence="1">
    <location>
        <begin position="701"/>
        <end position="722"/>
    </location>
</feature>
<feature type="transmembrane region" description="Helical" evidence="2">
    <location>
        <begin position="540"/>
        <end position="558"/>
    </location>
</feature>
<accession>A0A4P6DQQ8</accession>
<feature type="transmembrane region" description="Helical" evidence="2">
    <location>
        <begin position="579"/>
        <end position="597"/>
    </location>
</feature>
<proteinExistence type="predicted"/>
<protein>
    <submittedName>
        <fullName evidence="4">Zinc-ribbon domain-containing protein</fullName>
    </submittedName>
</protein>
<evidence type="ECO:0000313" key="5">
    <source>
        <dbReference type="Proteomes" id="UP000293589"/>
    </source>
</evidence>
<feature type="compositionally biased region" description="Low complexity" evidence="1">
    <location>
        <begin position="132"/>
        <end position="152"/>
    </location>
</feature>
<feature type="transmembrane region" description="Helical" evidence="2">
    <location>
        <begin position="247"/>
        <end position="268"/>
    </location>
</feature>
<keyword evidence="2" id="KW-0812">Transmembrane</keyword>
<feature type="transmembrane region" description="Helical" evidence="2">
    <location>
        <begin position="617"/>
        <end position="642"/>
    </location>
</feature>
<dbReference type="KEGG" id="bgx:ESN35_01500"/>
<dbReference type="InterPro" id="IPR026870">
    <property type="entry name" value="Zinc_ribbon_dom"/>
</dbReference>
<evidence type="ECO:0000256" key="2">
    <source>
        <dbReference type="SAM" id="Phobius"/>
    </source>
</evidence>
<feature type="transmembrane region" description="Helical" evidence="2">
    <location>
        <begin position="339"/>
        <end position="358"/>
    </location>
</feature>
<organism evidence="4 5">
    <name type="scientific">Bifidobacterium pullorum subsp. gallinarum</name>
    <dbReference type="NCBI Taxonomy" id="78344"/>
    <lineage>
        <taxon>Bacteria</taxon>
        <taxon>Bacillati</taxon>
        <taxon>Actinomycetota</taxon>
        <taxon>Actinomycetes</taxon>
        <taxon>Bifidobacteriales</taxon>
        <taxon>Bifidobacteriaceae</taxon>
        <taxon>Bifidobacterium</taxon>
    </lineage>
</organism>
<gene>
    <name evidence="4" type="ORF">ESN35_01500</name>
</gene>
<feature type="transmembrane region" description="Helical" evidence="2">
    <location>
        <begin position="390"/>
        <end position="409"/>
    </location>
</feature>
<evidence type="ECO:0000313" key="4">
    <source>
        <dbReference type="EMBL" id="QAY32261.1"/>
    </source>
</evidence>
<sequence>MFCPHCGAQMREGARFCAQCGQPMPTLPTPTAAPTNMEEPVVEATMPMPQFSGSSQPVSEEPTATEPMVTEPMAAEPAVARPTATEAVAVPAPDAAPAPVDGFVEAGESPAPTSNVEPAVEDSAGDDTTATPQAPLDEPAEAPAPDDAPTTAIPAQEQPTMAIPMPAEPTQAEPAPTNYQPAPEQPEAPQTPDFQDQSAAGRVPLVQQVPPIQPTQAPIINTQAITSNATVKELTAPAVLQTAGVSLGIGLGSAVVIALISAIVCLAGSSQAFSGMGQFSSVMSYSGMGDLSSMVSGLNFFQLLVMSLIMGVSGAFSLSASAAGISLDSLANVSLSMPVGLSGVALMVGAAFGAYWFARKSGIRFAWTGAISAAAVGLVTSILYLVLGAVFPLSLSVASGGYGASASLVGATFRTFLMTFLIAGLGALAGYALAQFAPDSSNVFIAAWRWMHRTRGFVRTIAESVMVYAVVFTVIGVIALIAMAISGKDPSALALVFFLFPFLPIATFVIGALGSLDVTITGQQSTGISVFASGMGNARWVFVALVVVFIVATLYIALRAAARNMYDRAYAEWKHSWKSPVAALVAWLVIDFAVASMNVTASVSTQGSFSAAFGPAMWFFLVAAIWAFLVEVVALTFGPTLVTSMPGLWKVFVGGTVQQTPQNVADYVAACSPKKANAAQQPLHQPSESDTASEQTSVDSVGTTPVAAATAQAWQPPTAVPVSAPAGPDTPDAVNATQPIPVAPAQQTTPTQQIPTATAMPAPTDQVPPTASATAQMPPVMPPAAPAAPKGKPLTAKQKTGIIIGAVVVGVIAVLGIAYAVLNATVFSPQSVADRYVAALSSGDYEEANNIADPQLDQDQRLLLTNKAAQTENATITNARVTGITDSADGSKLVNVTYTISGEQVNDTFTMTPAGSRFLIFRDWTVTTPLLKEITVSTDAATPGLTINGIEVGEENAVSGSFGSDLVFKVYPGTYRIAVTETEFITESGDGPVTVSTNGSTYAYTSVEATDALVQAIQDELDAQLQACAASTEGEPEGCLFSMYTFSEDRYRNVTWSITESPEVDYIDLGSGEFMTSGGEVTATYEYRQYDDSWEPDDYTDYIYVYGSFTIDGDQVNVTMDTY</sequence>
<name>A0A4P6DQQ8_9BIFI</name>
<feature type="compositionally biased region" description="Polar residues" evidence="1">
    <location>
        <begin position="678"/>
        <end position="700"/>
    </location>
</feature>
<feature type="compositionally biased region" description="Low complexity" evidence="1">
    <location>
        <begin position="166"/>
        <end position="190"/>
    </location>
</feature>
<keyword evidence="2" id="KW-1133">Transmembrane helix</keyword>
<feature type="transmembrane region" description="Helical" evidence="2">
    <location>
        <begin position="492"/>
        <end position="513"/>
    </location>
</feature>
<feature type="region of interest" description="Disordered" evidence="1">
    <location>
        <begin position="166"/>
        <end position="196"/>
    </location>
</feature>
<keyword evidence="2" id="KW-0472">Membrane</keyword>
<feature type="transmembrane region" description="Helical" evidence="2">
    <location>
        <begin position="465"/>
        <end position="485"/>
    </location>
</feature>
<evidence type="ECO:0000259" key="3">
    <source>
        <dbReference type="Pfam" id="PF13240"/>
    </source>
</evidence>
<feature type="transmembrane region" description="Helical" evidence="2">
    <location>
        <begin position="416"/>
        <end position="434"/>
    </location>
</feature>
<feature type="region of interest" description="Disordered" evidence="1">
    <location>
        <begin position="678"/>
        <end position="793"/>
    </location>
</feature>
<dbReference type="Pfam" id="PF13240">
    <property type="entry name" value="Zn_Ribbon_1"/>
    <property type="match status" value="1"/>
</dbReference>
<feature type="transmembrane region" description="Helical" evidence="2">
    <location>
        <begin position="800"/>
        <end position="822"/>
    </location>
</feature>
<dbReference type="STRING" id="78344.BIGA_0792"/>
<feature type="transmembrane region" description="Helical" evidence="2">
    <location>
        <begin position="365"/>
        <end position="384"/>
    </location>
</feature>
<dbReference type="Proteomes" id="UP000293589">
    <property type="component" value="Chromosome"/>
</dbReference>
<evidence type="ECO:0000256" key="1">
    <source>
        <dbReference type="SAM" id="MobiDB-lite"/>
    </source>
</evidence>
<dbReference type="EMBL" id="CP035464">
    <property type="protein sequence ID" value="QAY32261.1"/>
    <property type="molecule type" value="Genomic_DNA"/>
</dbReference>